<dbReference type="GO" id="GO:0004812">
    <property type="term" value="F:aminoacyl-tRNA ligase activity"/>
    <property type="evidence" value="ECO:0007669"/>
    <property type="project" value="UniProtKB-KW"/>
</dbReference>
<dbReference type="InterPro" id="IPR036754">
    <property type="entry name" value="YbaK/aa-tRNA-synt-asso_dom_sf"/>
</dbReference>
<dbReference type="AlphaFoldDB" id="A0A1J5PR28"/>
<protein>
    <submittedName>
        <fullName evidence="2">Prolyl-tRNA synthetase</fullName>
    </submittedName>
</protein>
<evidence type="ECO:0000259" key="1">
    <source>
        <dbReference type="Pfam" id="PF04073"/>
    </source>
</evidence>
<organism evidence="2">
    <name type="scientific">mine drainage metagenome</name>
    <dbReference type="NCBI Taxonomy" id="410659"/>
    <lineage>
        <taxon>unclassified sequences</taxon>
        <taxon>metagenomes</taxon>
        <taxon>ecological metagenomes</taxon>
    </lineage>
</organism>
<dbReference type="PANTHER" id="PTHR30411:SF9">
    <property type="entry name" value="MULTIFUNCTIONAL SER_THR-TRNA DEACYLASE PROXP-Y"/>
    <property type="match status" value="1"/>
</dbReference>
<dbReference type="EMBL" id="MLJW01002804">
    <property type="protein sequence ID" value="OIQ73610.1"/>
    <property type="molecule type" value="Genomic_DNA"/>
</dbReference>
<comment type="caution">
    <text evidence="2">The sequence shown here is derived from an EMBL/GenBank/DDBJ whole genome shotgun (WGS) entry which is preliminary data.</text>
</comment>
<feature type="domain" description="YbaK/aminoacyl-tRNA synthetase-associated" evidence="1">
    <location>
        <begin position="23"/>
        <end position="142"/>
    </location>
</feature>
<sequence>MGIAITLAQYLAERGVNYDVVKHPHAVTASESAETSHISPKRLAKAVVIKGDDGFMVAVLPASSHIQFGQLRKQLGADVDMASEEQIETLFLDCEPGAVPALGAAYGLKVIVDESLANEPEIYLEGGDHASLVHISGSTFQKLLADARHARFTEA</sequence>
<keyword evidence="2" id="KW-0436">Ligase</keyword>
<dbReference type="Gene3D" id="3.90.960.10">
    <property type="entry name" value="YbaK/aminoacyl-tRNA synthetase-associated domain"/>
    <property type="match status" value="1"/>
</dbReference>
<dbReference type="InterPro" id="IPR007214">
    <property type="entry name" value="YbaK/aa-tRNA-synth-assoc-dom"/>
</dbReference>
<keyword evidence="2" id="KW-0030">Aminoacyl-tRNA synthetase</keyword>
<proteinExistence type="predicted"/>
<dbReference type="PANTHER" id="PTHR30411">
    <property type="entry name" value="CYTOPLASMIC PROTEIN"/>
    <property type="match status" value="1"/>
</dbReference>
<dbReference type="SUPFAM" id="SSF55826">
    <property type="entry name" value="YbaK/ProRS associated domain"/>
    <property type="match status" value="1"/>
</dbReference>
<dbReference type="CDD" id="cd04332">
    <property type="entry name" value="YbaK_like"/>
    <property type="match status" value="1"/>
</dbReference>
<evidence type="ECO:0000313" key="2">
    <source>
        <dbReference type="EMBL" id="OIQ73610.1"/>
    </source>
</evidence>
<name>A0A1J5PR28_9ZZZZ</name>
<gene>
    <name evidence="2" type="ORF">GALL_447480</name>
</gene>
<dbReference type="GO" id="GO:0002161">
    <property type="term" value="F:aminoacyl-tRNA deacylase activity"/>
    <property type="evidence" value="ECO:0007669"/>
    <property type="project" value="InterPro"/>
</dbReference>
<dbReference type="Pfam" id="PF04073">
    <property type="entry name" value="tRNA_edit"/>
    <property type="match status" value="1"/>
</dbReference>
<accession>A0A1J5PR28</accession>
<reference evidence="2" key="1">
    <citation type="submission" date="2016-10" db="EMBL/GenBank/DDBJ databases">
        <title>Sequence of Gallionella enrichment culture.</title>
        <authorList>
            <person name="Poehlein A."/>
            <person name="Muehling M."/>
            <person name="Daniel R."/>
        </authorList>
    </citation>
    <scope>NUCLEOTIDE SEQUENCE</scope>
</reference>